<keyword evidence="3" id="KW-1185">Reference proteome</keyword>
<sequence length="202" mass="21686">MAKRDRAGHGPAVTRPSVIVVFGAAVWPGGRASPSLMRRIGYAEEAAAAAPHAMIFCSGGVGRHPPSEASIMARVLISRGVDPARLVLDEDSKDTLQSAAAAARFLRSRGERACIAISDAYHLPRIQLVLRALGVRASRGPTRRGHGGAGRRRWLYMQMREAPAIPYDLILALVRRRGLLAGSRAGQEKTARISPGRRGDAR</sequence>
<dbReference type="CDD" id="cd06259">
    <property type="entry name" value="YdcF-like"/>
    <property type="match status" value="1"/>
</dbReference>
<dbReference type="Pfam" id="PF02698">
    <property type="entry name" value="DUF218"/>
    <property type="match status" value="1"/>
</dbReference>
<organism evidence="2 3">
    <name type="scientific">Phenylobacterium deserti</name>
    <dbReference type="NCBI Taxonomy" id="1914756"/>
    <lineage>
        <taxon>Bacteria</taxon>
        <taxon>Pseudomonadati</taxon>
        <taxon>Pseudomonadota</taxon>
        <taxon>Alphaproteobacteria</taxon>
        <taxon>Caulobacterales</taxon>
        <taxon>Caulobacteraceae</taxon>
        <taxon>Phenylobacterium</taxon>
    </lineage>
</organism>
<dbReference type="AlphaFoldDB" id="A0A328AHM4"/>
<feature type="domain" description="DUF218" evidence="1">
    <location>
        <begin position="18"/>
        <end position="142"/>
    </location>
</feature>
<gene>
    <name evidence="2" type="ORF">DJ018_11845</name>
</gene>
<dbReference type="InterPro" id="IPR014729">
    <property type="entry name" value="Rossmann-like_a/b/a_fold"/>
</dbReference>
<dbReference type="GO" id="GO:0005886">
    <property type="term" value="C:plasma membrane"/>
    <property type="evidence" value="ECO:0007669"/>
    <property type="project" value="TreeGrafter"/>
</dbReference>
<reference evidence="3" key="1">
    <citation type="submission" date="2018-05" db="EMBL/GenBank/DDBJ databases">
        <authorList>
            <person name="Li X."/>
        </authorList>
    </citation>
    <scope>NUCLEOTIDE SEQUENCE [LARGE SCALE GENOMIC DNA]</scope>
    <source>
        <strain evidence="3">YIM 73061</strain>
    </source>
</reference>
<dbReference type="OrthoDB" id="7269512at2"/>
<dbReference type="EMBL" id="QFYR01000002">
    <property type="protein sequence ID" value="RAK52864.1"/>
    <property type="molecule type" value="Genomic_DNA"/>
</dbReference>
<name>A0A328AHM4_9CAUL</name>
<protein>
    <submittedName>
        <fullName evidence="2">YdcF family protein</fullName>
    </submittedName>
</protein>
<dbReference type="PANTHER" id="PTHR30336:SF20">
    <property type="entry name" value="DUF218 DOMAIN-CONTAINING PROTEIN"/>
    <property type="match status" value="1"/>
</dbReference>
<comment type="caution">
    <text evidence="2">The sequence shown here is derived from an EMBL/GenBank/DDBJ whole genome shotgun (WGS) entry which is preliminary data.</text>
</comment>
<dbReference type="Gene3D" id="3.40.50.620">
    <property type="entry name" value="HUPs"/>
    <property type="match status" value="1"/>
</dbReference>
<evidence type="ECO:0000259" key="1">
    <source>
        <dbReference type="Pfam" id="PF02698"/>
    </source>
</evidence>
<dbReference type="InterPro" id="IPR051599">
    <property type="entry name" value="Cell_Envelope_Assoc"/>
</dbReference>
<dbReference type="InterPro" id="IPR003848">
    <property type="entry name" value="DUF218"/>
</dbReference>
<dbReference type="Proteomes" id="UP000249725">
    <property type="component" value="Unassembled WGS sequence"/>
</dbReference>
<evidence type="ECO:0000313" key="3">
    <source>
        <dbReference type="Proteomes" id="UP000249725"/>
    </source>
</evidence>
<accession>A0A328AHM4</accession>
<dbReference type="PANTHER" id="PTHR30336">
    <property type="entry name" value="INNER MEMBRANE PROTEIN, PROBABLE PERMEASE"/>
    <property type="match status" value="1"/>
</dbReference>
<proteinExistence type="predicted"/>
<evidence type="ECO:0000313" key="2">
    <source>
        <dbReference type="EMBL" id="RAK52864.1"/>
    </source>
</evidence>